<name>A0A4Z1SMV2_GIAMU</name>
<dbReference type="InterPro" id="IPR000626">
    <property type="entry name" value="Ubiquitin-like_dom"/>
</dbReference>
<dbReference type="Gene3D" id="3.10.20.90">
    <property type="entry name" value="Phosphatidylinositol 3-kinase Catalytic Subunit, Chain A, domain 1"/>
    <property type="match status" value="1"/>
</dbReference>
<dbReference type="OrthoDB" id="428577at2759"/>
<comment type="caution">
    <text evidence="8">The sequence shown here is derived from an EMBL/GenBank/DDBJ whole genome shotgun (WGS) entry which is preliminary data.</text>
</comment>
<sequence length="127" mass="14158">MGMEAMQLFLRRAAEEKLSVVVVDPSTPVGCVLRGMEGDNLRLVHAGHALESDQTFADSGISAGAVLELVPRLCGGVMEPTLLDLAREYNQYMMICRRCYARNALRAKNCRRCHATDLRKKKLSKYV</sequence>
<dbReference type="InterPro" id="IPR011332">
    <property type="entry name" value="Ribosomal_zn-bd"/>
</dbReference>
<feature type="domain" description="Ubiquitin-like" evidence="7">
    <location>
        <begin position="35"/>
        <end position="76"/>
    </location>
</feature>
<reference evidence="8 9" key="1">
    <citation type="submission" date="2019-05" db="EMBL/GenBank/DDBJ databases">
        <title>The compact genome of Giardia muris reveals important steps in the evolution of intestinal protozoan parasites.</title>
        <authorList>
            <person name="Xu F."/>
            <person name="Jimenez-Gonzalez A."/>
            <person name="Einarsson E."/>
            <person name="Astvaldsson A."/>
            <person name="Peirasmaki D."/>
            <person name="Eckmann L."/>
            <person name="Andersson J.O."/>
            <person name="Svard S.G."/>
            <person name="Jerlstrom-Hultqvist J."/>
        </authorList>
    </citation>
    <scope>NUCLEOTIDE SEQUENCE [LARGE SCALE GENOMIC DNA]</scope>
    <source>
        <strain evidence="8 9">Roberts-Thomson</strain>
    </source>
</reference>
<dbReference type="SMART" id="SM01377">
    <property type="entry name" value="Ribosomal_L40e"/>
    <property type="match status" value="1"/>
</dbReference>
<dbReference type="GO" id="GO:0006412">
    <property type="term" value="P:translation"/>
    <property type="evidence" value="ECO:0007669"/>
    <property type="project" value="InterPro"/>
</dbReference>
<keyword evidence="3" id="KW-1017">Isopeptide bond</keyword>
<evidence type="ECO:0000313" key="8">
    <source>
        <dbReference type="EMBL" id="TNJ27026.1"/>
    </source>
</evidence>
<dbReference type="InterPro" id="IPR038587">
    <property type="entry name" value="Ribosomal_eL40_sf"/>
</dbReference>
<evidence type="ECO:0000256" key="4">
    <source>
        <dbReference type="ARBA" id="ARBA00022980"/>
    </source>
</evidence>
<proteinExistence type="inferred from homology"/>
<evidence type="ECO:0000256" key="5">
    <source>
        <dbReference type="ARBA" id="ARBA00023274"/>
    </source>
</evidence>
<dbReference type="InterPro" id="IPR029071">
    <property type="entry name" value="Ubiquitin-like_domsf"/>
</dbReference>
<comment type="function">
    <text evidence="1">Component of the 60S subunit of the ribosome.</text>
</comment>
<evidence type="ECO:0000259" key="7">
    <source>
        <dbReference type="PROSITE" id="PS50053"/>
    </source>
</evidence>
<evidence type="ECO:0000313" key="9">
    <source>
        <dbReference type="Proteomes" id="UP000315496"/>
    </source>
</evidence>
<organism evidence="8 9">
    <name type="scientific">Giardia muris</name>
    <dbReference type="NCBI Taxonomy" id="5742"/>
    <lineage>
        <taxon>Eukaryota</taxon>
        <taxon>Metamonada</taxon>
        <taxon>Diplomonadida</taxon>
        <taxon>Hexamitidae</taxon>
        <taxon>Giardiinae</taxon>
        <taxon>Giardia</taxon>
    </lineage>
</organism>
<keyword evidence="5" id="KW-0687">Ribonucleoprotein</keyword>
<dbReference type="GO" id="GO:0005840">
    <property type="term" value="C:ribosome"/>
    <property type="evidence" value="ECO:0007669"/>
    <property type="project" value="UniProtKB-KW"/>
</dbReference>
<dbReference type="Pfam" id="PF01020">
    <property type="entry name" value="Ribosomal_L40e"/>
    <property type="match status" value="1"/>
</dbReference>
<comment type="similarity">
    <text evidence="2">In the N-terminal section; belongs to the ubiquitin family.</text>
</comment>
<evidence type="ECO:0000256" key="6">
    <source>
        <dbReference type="ARBA" id="ARBA00035124"/>
    </source>
</evidence>
<dbReference type="Gene3D" id="4.10.1060.50">
    <property type="match status" value="1"/>
</dbReference>
<dbReference type="AlphaFoldDB" id="A0A4Z1SMV2"/>
<comment type="subunit">
    <text evidence="6">Part of the 60S ribosomal subunit.</text>
</comment>
<evidence type="ECO:0000256" key="3">
    <source>
        <dbReference type="ARBA" id="ARBA00022499"/>
    </source>
</evidence>
<protein>
    <submittedName>
        <fullName evidence="8">Ubiquitin/Ribosomal protein L40e</fullName>
    </submittedName>
</protein>
<dbReference type="SUPFAM" id="SSF57829">
    <property type="entry name" value="Zn-binding ribosomal proteins"/>
    <property type="match status" value="1"/>
</dbReference>
<dbReference type="VEuPathDB" id="GiardiaDB:GMRT_14642"/>
<keyword evidence="9" id="KW-1185">Reference proteome</keyword>
<dbReference type="SUPFAM" id="SSF54236">
    <property type="entry name" value="Ubiquitin-like"/>
    <property type="match status" value="1"/>
</dbReference>
<dbReference type="GO" id="GO:1990904">
    <property type="term" value="C:ribonucleoprotein complex"/>
    <property type="evidence" value="ECO:0007669"/>
    <property type="project" value="UniProtKB-KW"/>
</dbReference>
<dbReference type="Proteomes" id="UP000315496">
    <property type="component" value="Chromosome 4"/>
</dbReference>
<gene>
    <name evidence="8" type="ORF">GMRT_14642</name>
</gene>
<dbReference type="GO" id="GO:0003735">
    <property type="term" value="F:structural constituent of ribosome"/>
    <property type="evidence" value="ECO:0007669"/>
    <property type="project" value="InterPro"/>
</dbReference>
<dbReference type="PROSITE" id="PS50053">
    <property type="entry name" value="UBIQUITIN_2"/>
    <property type="match status" value="1"/>
</dbReference>
<accession>A0A4Z1SMV2</accession>
<dbReference type="EMBL" id="VDLU01000004">
    <property type="protein sequence ID" value="TNJ27026.1"/>
    <property type="molecule type" value="Genomic_DNA"/>
</dbReference>
<keyword evidence="4 8" id="KW-0689">Ribosomal protein</keyword>
<dbReference type="InterPro" id="IPR001975">
    <property type="entry name" value="Ribosomal_eL40_dom"/>
</dbReference>
<evidence type="ECO:0000256" key="2">
    <source>
        <dbReference type="ARBA" id="ARBA00008373"/>
    </source>
</evidence>
<evidence type="ECO:0000256" key="1">
    <source>
        <dbReference type="ARBA" id="ARBA00002241"/>
    </source>
</evidence>